<protein>
    <recommendedName>
        <fullName evidence="4">SGNH/GDSL hydrolase family protein</fullName>
    </recommendedName>
</protein>
<proteinExistence type="predicted"/>
<feature type="region of interest" description="Disordered" evidence="1">
    <location>
        <begin position="199"/>
        <end position="222"/>
    </location>
</feature>
<dbReference type="EMBL" id="VDGT01000004">
    <property type="protein sequence ID" value="TNM32254.1"/>
    <property type="molecule type" value="Genomic_DNA"/>
</dbReference>
<evidence type="ECO:0000313" key="2">
    <source>
        <dbReference type="EMBL" id="TNM32254.1"/>
    </source>
</evidence>
<keyword evidence="3" id="KW-1185">Reference proteome</keyword>
<feature type="compositionally biased region" description="Basic and acidic residues" evidence="1">
    <location>
        <begin position="199"/>
        <end position="215"/>
    </location>
</feature>
<evidence type="ECO:0000256" key="1">
    <source>
        <dbReference type="SAM" id="MobiDB-lite"/>
    </source>
</evidence>
<accession>A0A5C4V8N1</accession>
<dbReference type="OrthoDB" id="7843741at2"/>
<dbReference type="AlphaFoldDB" id="A0A5C4V8N1"/>
<dbReference type="Proteomes" id="UP000311713">
    <property type="component" value="Unassembled WGS sequence"/>
</dbReference>
<organism evidence="2 3">
    <name type="scientific">Streptomyces sedi</name>
    <dbReference type="NCBI Taxonomy" id="555059"/>
    <lineage>
        <taxon>Bacteria</taxon>
        <taxon>Bacillati</taxon>
        <taxon>Actinomycetota</taxon>
        <taxon>Actinomycetes</taxon>
        <taxon>Kitasatosporales</taxon>
        <taxon>Streptomycetaceae</taxon>
        <taxon>Streptomyces</taxon>
    </lineage>
</organism>
<gene>
    <name evidence="2" type="ORF">FH715_07630</name>
</gene>
<evidence type="ECO:0000313" key="3">
    <source>
        <dbReference type="Proteomes" id="UP000311713"/>
    </source>
</evidence>
<sequence>MTHSSTTTAPTGLPAGPPARFLLLGDCHAGPIGRAGRAMRVPFHGGPLGVGRDFVTDFARLTDGRLTFRGPLAQKLYRDHLARFGARELGEVPVPLVSTFGCALTSLAGVELWRVHRVGDGFPEGFPDGFLESPFFRTLARALTRHALEFYRHAVEVSPRVVAVLPPQRVPEGADPAVFAALQETVREAVEECGAEIVDPRPKATDEHGRQRPEFSDPDSPLHGNVAFGRLIVADLLDRGL</sequence>
<reference evidence="2 3" key="1">
    <citation type="submission" date="2019-06" db="EMBL/GenBank/DDBJ databases">
        <title>Draft genome of Streptomyces sedi sp. JCM16909.</title>
        <authorList>
            <person name="Klykleung N."/>
            <person name="Tanasupawat S."/>
            <person name="Kudo T."/>
            <person name="Yuki M."/>
            <person name="Ohkuma M."/>
        </authorList>
    </citation>
    <scope>NUCLEOTIDE SEQUENCE [LARGE SCALE GENOMIC DNA]</scope>
    <source>
        <strain evidence="2 3">JCM 16909</strain>
    </source>
</reference>
<name>A0A5C4V8N1_9ACTN</name>
<comment type="caution">
    <text evidence="2">The sequence shown here is derived from an EMBL/GenBank/DDBJ whole genome shotgun (WGS) entry which is preliminary data.</text>
</comment>
<evidence type="ECO:0008006" key="4">
    <source>
        <dbReference type="Google" id="ProtNLM"/>
    </source>
</evidence>